<proteinExistence type="predicted"/>
<keyword evidence="2" id="KW-1185">Reference proteome</keyword>
<protein>
    <recommendedName>
        <fullName evidence="3">PIN domain-containing protein</fullName>
    </recommendedName>
</protein>
<evidence type="ECO:0008006" key="3">
    <source>
        <dbReference type="Google" id="ProtNLM"/>
    </source>
</evidence>
<organism evidence="1 2">
    <name type="scientific">Actinoplanes missouriensis (strain ATCC 14538 / DSM 43046 / CBS 188.64 / JCM 3121 / NBRC 102363 / NCIMB 12654 / NRRL B-3342 / UNCC 431)</name>
    <dbReference type="NCBI Taxonomy" id="512565"/>
    <lineage>
        <taxon>Bacteria</taxon>
        <taxon>Bacillati</taxon>
        <taxon>Actinomycetota</taxon>
        <taxon>Actinomycetes</taxon>
        <taxon>Micromonosporales</taxon>
        <taxon>Micromonosporaceae</taxon>
        <taxon>Actinoplanes</taxon>
    </lineage>
</organism>
<gene>
    <name evidence="1" type="ordered locus">AMIS_38220</name>
</gene>
<name>I0H7Q5_ACTM4</name>
<evidence type="ECO:0000313" key="1">
    <source>
        <dbReference type="EMBL" id="BAL89042.1"/>
    </source>
</evidence>
<dbReference type="PATRIC" id="fig|512565.3.peg.3815"/>
<dbReference type="RefSeq" id="WP_014443936.1">
    <property type="nucleotide sequence ID" value="NC_017093.1"/>
</dbReference>
<accession>I0H7Q5</accession>
<dbReference type="Proteomes" id="UP000007882">
    <property type="component" value="Chromosome"/>
</dbReference>
<dbReference type="STRING" id="512565.AMIS_38220"/>
<evidence type="ECO:0000313" key="2">
    <source>
        <dbReference type="Proteomes" id="UP000007882"/>
    </source>
</evidence>
<dbReference type="AlphaFoldDB" id="I0H7Q5"/>
<sequence length="137" mass="14497">MTSFRSPRILDASAMVELFAGNPQVMRMLNDAEAGVALVALPATAVLEAQAALRAAPSMWHHFFRFPGLTVLDLTGHGALDAGVIAAARLEHHPMQPTLTGPQMVGQVVTEARALNAAIVTRIPELYGGHDVPVVVV</sequence>
<dbReference type="KEGG" id="ams:AMIS_38220"/>
<dbReference type="HOGENOM" id="CLU_1860930_0_0_11"/>
<reference evidence="1 2" key="1">
    <citation type="submission" date="2012-02" db="EMBL/GenBank/DDBJ databases">
        <title>Complete genome sequence of Actinoplanes missouriensis 431 (= NBRC 102363).</title>
        <authorList>
            <person name="Ohnishi Y."/>
            <person name="Ishikawa J."/>
            <person name="Sekine M."/>
            <person name="Hosoyama A."/>
            <person name="Harada T."/>
            <person name="Narita H."/>
            <person name="Hata T."/>
            <person name="Konno Y."/>
            <person name="Tutikane K."/>
            <person name="Fujita N."/>
            <person name="Horinouchi S."/>
            <person name="Hayakawa M."/>
        </authorList>
    </citation>
    <scope>NUCLEOTIDE SEQUENCE [LARGE SCALE GENOMIC DNA]</scope>
    <source>
        <strain evidence="2">ATCC 14538 / DSM 43046 / CBS 188.64 / JCM 3121 / NBRC 102363 / NCIMB 12654 / NRRL B-3342 / UNCC 431</strain>
    </source>
</reference>
<dbReference type="EMBL" id="AP012319">
    <property type="protein sequence ID" value="BAL89042.1"/>
    <property type="molecule type" value="Genomic_DNA"/>
</dbReference>